<accession>A0A2P2Q2Y0</accession>
<sequence>MAWVPLLPSCTWTVTQTALSPSSQPPHQSPLSRQELSWQSFHHRRHQHHHLSL</sequence>
<evidence type="ECO:0000313" key="2">
    <source>
        <dbReference type="EMBL" id="MBX61366.1"/>
    </source>
</evidence>
<dbReference type="EMBL" id="GGEC01080882">
    <property type="protein sequence ID" value="MBX61366.1"/>
    <property type="molecule type" value="Transcribed_RNA"/>
</dbReference>
<evidence type="ECO:0000256" key="1">
    <source>
        <dbReference type="SAM" id="MobiDB-lite"/>
    </source>
</evidence>
<dbReference type="AlphaFoldDB" id="A0A2P2Q2Y0"/>
<organism evidence="2">
    <name type="scientific">Rhizophora mucronata</name>
    <name type="common">Asiatic mangrove</name>
    <dbReference type="NCBI Taxonomy" id="61149"/>
    <lineage>
        <taxon>Eukaryota</taxon>
        <taxon>Viridiplantae</taxon>
        <taxon>Streptophyta</taxon>
        <taxon>Embryophyta</taxon>
        <taxon>Tracheophyta</taxon>
        <taxon>Spermatophyta</taxon>
        <taxon>Magnoliopsida</taxon>
        <taxon>eudicotyledons</taxon>
        <taxon>Gunneridae</taxon>
        <taxon>Pentapetalae</taxon>
        <taxon>rosids</taxon>
        <taxon>fabids</taxon>
        <taxon>Malpighiales</taxon>
        <taxon>Rhizophoraceae</taxon>
        <taxon>Rhizophora</taxon>
    </lineage>
</organism>
<name>A0A2P2Q2Y0_RHIMU</name>
<feature type="region of interest" description="Disordered" evidence="1">
    <location>
        <begin position="17"/>
        <end position="53"/>
    </location>
</feature>
<reference evidence="2" key="1">
    <citation type="submission" date="2018-02" db="EMBL/GenBank/DDBJ databases">
        <title>Rhizophora mucronata_Transcriptome.</title>
        <authorList>
            <person name="Meera S.P."/>
            <person name="Sreeshan A."/>
            <person name="Augustine A."/>
        </authorList>
    </citation>
    <scope>NUCLEOTIDE SEQUENCE</scope>
    <source>
        <tissue evidence="2">Leaf</tissue>
    </source>
</reference>
<feature type="compositionally biased region" description="Basic residues" evidence="1">
    <location>
        <begin position="41"/>
        <end position="53"/>
    </location>
</feature>
<protein>
    <submittedName>
        <fullName evidence="2">Heme-binding-like protein At3g10130ic</fullName>
    </submittedName>
</protein>
<proteinExistence type="predicted"/>